<name>A0ABW3WGU3_9RHOO</name>
<reference evidence="3" key="1">
    <citation type="journal article" date="2019" name="Int. J. Syst. Evol. Microbiol.">
        <title>The Global Catalogue of Microorganisms (GCM) 10K type strain sequencing project: providing services to taxonomists for standard genome sequencing and annotation.</title>
        <authorList>
            <consortium name="The Broad Institute Genomics Platform"/>
            <consortium name="The Broad Institute Genome Sequencing Center for Infectious Disease"/>
            <person name="Wu L."/>
            <person name="Ma J."/>
        </authorList>
    </citation>
    <scope>NUCLEOTIDE SEQUENCE [LARGE SCALE GENOMIC DNA]</scope>
    <source>
        <strain evidence="3">CCUG 48884</strain>
    </source>
</reference>
<proteinExistence type="predicted"/>
<comment type="caution">
    <text evidence="2">The sequence shown here is derived from an EMBL/GenBank/DDBJ whole genome shotgun (WGS) entry which is preliminary data.</text>
</comment>
<protein>
    <submittedName>
        <fullName evidence="2">DUF2784 domain-containing protein</fullName>
    </submittedName>
</protein>
<feature type="transmembrane region" description="Helical" evidence="1">
    <location>
        <begin position="95"/>
        <end position="115"/>
    </location>
</feature>
<dbReference type="EMBL" id="JBHTMC010000024">
    <property type="protein sequence ID" value="MFD1264433.1"/>
    <property type="molecule type" value="Genomic_DNA"/>
</dbReference>
<keyword evidence="1" id="KW-1133">Transmembrane helix</keyword>
<organism evidence="2 3">
    <name type="scientific">Thauera mechernichensis</name>
    <dbReference type="NCBI Taxonomy" id="82788"/>
    <lineage>
        <taxon>Bacteria</taxon>
        <taxon>Pseudomonadati</taxon>
        <taxon>Pseudomonadota</taxon>
        <taxon>Betaproteobacteria</taxon>
        <taxon>Rhodocyclales</taxon>
        <taxon>Zoogloeaceae</taxon>
        <taxon>Thauera</taxon>
    </lineage>
</organism>
<dbReference type="InterPro" id="IPR021218">
    <property type="entry name" value="DUF2784"/>
</dbReference>
<feature type="transmembrane region" description="Helical" evidence="1">
    <location>
        <begin position="37"/>
        <end position="59"/>
    </location>
</feature>
<keyword evidence="3" id="KW-1185">Reference proteome</keyword>
<feature type="transmembrane region" description="Helical" evidence="1">
    <location>
        <begin position="12"/>
        <end position="31"/>
    </location>
</feature>
<keyword evidence="1" id="KW-0812">Transmembrane</keyword>
<dbReference type="RefSeq" id="WP_277830729.1">
    <property type="nucleotide sequence ID" value="NZ_JARQZE010000002.1"/>
</dbReference>
<evidence type="ECO:0000256" key="1">
    <source>
        <dbReference type="SAM" id="Phobius"/>
    </source>
</evidence>
<evidence type="ECO:0000313" key="2">
    <source>
        <dbReference type="EMBL" id="MFD1264433.1"/>
    </source>
</evidence>
<sequence>MIYRVAADGVLVLHLGFILFVVLGGLFTLRWRWAPLLHLPAVAWGVFIELSGGICPLTPLENLLRAKAGQAGYAAGFIEHYLLALIYPPGLTPQIQVVLAGVVIVANVLIYAFVLRRRH</sequence>
<keyword evidence="1" id="KW-0472">Membrane</keyword>
<accession>A0ABW3WGU3</accession>
<evidence type="ECO:0000313" key="3">
    <source>
        <dbReference type="Proteomes" id="UP001597158"/>
    </source>
</evidence>
<dbReference type="Pfam" id="PF10861">
    <property type="entry name" value="DUF2784"/>
    <property type="match status" value="1"/>
</dbReference>
<gene>
    <name evidence="2" type="ORF">ACFQ4M_12670</name>
</gene>
<dbReference type="Proteomes" id="UP001597158">
    <property type="component" value="Unassembled WGS sequence"/>
</dbReference>